<dbReference type="InterPro" id="IPR028090">
    <property type="entry name" value="JAB_dom_prok"/>
</dbReference>
<dbReference type="OrthoDB" id="9802958at2"/>
<dbReference type="GO" id="GO:0008235">
    <property type="term" value="F:metalloexopeptidase activity"/>
    <property type="evidence" value="ECO:0007669"/>
    <property type="project" value="TreeGrafter"/>
</dbReference>
<dbReference type="PANTHER" id="PTHR34858:SF1">
    <property type="entry name" value="CYSO-CYSTEINE PEPTIDASE"/>
    <property type="match status" value="1"/>
</dbReference>
<dbReference type="Pfam" id="PF14464">
    <property type="entry name" value="Prok-JAB"/>
    <property type="match status" value="1"/>
</dbReference>
<protein>
    <submittedName>
        <fullName evidence="7">Proteasome lid subunit RPN8/RPN11</fullName>
    </submittedName>
</protein>
<dbReference type="InterPro" id="IPR000555">
    <property type="entry name" value="JAMM/MPN+_dom"/>
</dbReference>
<dbReference type="RefSeq" id="WP_111321338.1">
    <property type="nucleotide sequence ID" value="NZ_BIFX01000001.1"/>
</dbReference>
<evidence type="ECO:0000256" key="5">
    <source>
        <dbReference type="ARBA" id="ARBA00023049"/>
    </source>
</evidence>
<dbReference type="InterPro" id="IPR037518">
    <property type="entry name" value="MPN"/>
</dbReference>
<keyword evidence="4" id="KW-0862">Zinc</keyword>
<dbReference type="EMBL" id="QKUF01000005">
    <property type="protein sequence ID" value="PZW31953.1"/>
    <property type="molecule type" value="Genomic_DNA"/>
</dbReference>
<dbReference type="Gene3D" id="3.40.140.10">
    <property type="entry name" value="Cytidine Deaminase, domain 2"/>
    <property type="match status" value="1"/>
</dbReference>
<dbReference type="PANTHER" id="PTHR34858">
    <property type="entry name" value="CYSO-CYSTEINE PEPTIDASE"/>
    <property type="match status" value="1"/>
</dbReference>
<proteinExistence type="predicted"/>
<sequence length="152" mass="17659">MARQRVTLSLQAYQEILTDIYTRPQIEACGLLLGRIEQEKHWHVCGAKALRNIFQSPVYFEFAPEELLEAELTYPEQIIGVYHSHPTGYRKASQTDRTNMQRVNVEQQIPWIWLIVCGPFEQSPTTQHPILAYYHDAHAGLQHLSLTLEHHL</sequence>
<gene>
    <name evidence="7" type="ORF">EI42_01978</name>
</gene>
<dbReference type="GO" id="GO:0000502">
    <property type="term" value="C:proteasome complex"/>
    <property type="evidence" value="ECO:0007669"/>
    <property type="project" value="UniProtKB-KW"/>
</dbReference>
<dbReference type="SUPFAM" id="SSF102712">
    <property type="entry name" value="JAB1/MPN domain"/>
    <property type="match status" value="1"/>
</dbReference>
<keyword evidence="3" id="KW-0378">Hydrolase</keyword>
<evidence type="ECO:0000256" key="4">
    <source>
        <dbReference type="ARBA" id="ARBA00022833"/>
    </source>
</evidence>
<keyword evidence="8" id="KW-1185">Reference proteome</keyword>
<keyword evidence="1" id="KW-0645">Protease</keyword>
<name>A0A326U9T9_THEHA</name>
<evidence type="ECO:0000256" key="3">
    <source>
        <dbReference type="ARBA" id="ARBA00022801"/>
    </source>
</evidence>
<dbReference type="GO" id="GO:0008270">
    <property type="term" value="F:zinc ion binding"/>
    <property type="evidence" value="ECO:0007669"/>
    <property type="project" value="TreeGrafter"/>
</dbReference>
<keyword evidence="5" id="KW-0482">Metalloprotease</keyword>
<evidence type="ECO:0000313" key="8">
    <source>
        <dbReference type="Proteomes" id="UP000248806"/>
    </source>
</evidence>
<comment type="caution">
    <text evidence="7">The sequence shown here is derived from an EMBL/GenBank/DDBJ whole genome shotgun (WGS) entry which is preliminary data.</text>
</comment>
<dbReference type="GO" id="GO:0006508">
    <property type="term" value="P:proteolysis"/>
    <property type="evidence" value="ECO:0007669"/>
    <property type="project" value="UniProtKB-KW"/>
</dbReference>
<keyword evidence="7" id="KW-0647">Proteasome</keyword>
<evidence type="ECO:0000256" key="2">
    <source>
        <dbReference type="ARBA" id="ARBA00022723"/>
    </source>
</evidence>
<dbReference type="PROSITE" id="PS50249">
    <property type="entry name" value="MPN"/>
    <property type="match status" value="1"/>
</dbReference>
<dbReference type="AlphaFoldDB" id="A0A326U9T9"/>
<keyword evidence="2" id="KW-0479">Metal-binding</keyword>
<reference evidence="7 8" key="1">
    <citation type="submission" date="2018-06" db="EMBL/GenBank/DDBJ databases">
        <title>Genomic Encyclopedia of Archaeal and Bacterial Type Strains, Phase II (KMG-II): from individual species to whole genera.</title>
        <authorList>
            <person name="Goeker M."/>
        </authorList>
    </citation>
    <scope>NUCLEOTIDE SEQUENCE [LARGE SCALE GENOMIC DNA]</scope>
    <source>
        <strain evidence="7 8">ATCC BAA-1881</strain>
    </source>
</reference>
<evidence type="ECO:0000256" key="1">
    <source>
        <dbReference type="ARBA" id="ARBA00022670"/>
    </source>
</evidence>
<accession>A0A326U9T9</accession>
<evidence type="ECO:0000259" key="6">
    <source>
        <dbReference type="PROSITE" id="PS50249"/>
    </source>
</evidence>
<dbReference type="Proteomes" id="UP000248806">
    <property type="component" value="Unassembled WGS sequence"/>
</dbReference>
<dbReference type="SMART" id="SM00232">
    <property type="entry name" value="JAB_MPN"/>
    <property type="match status" value="1"/>
</dbReference>
<feature type="domain" description="MPN" evidence="6">
    <location>
        <begin position="6"/>
        <end position="139"/>
    </location>
</feature>
<dbReference type="InterPro" id="IPR051929">
    <property type="entry name" value="VirAsm_ModProt"/>
</dbReference>
<organism evidence="7 8">
    <name type="scientific">Thermosporothrix hazakensis</name>
    <dbReference type="NCBI Taxonomy" id="644383"/>
    <lineage>
        <taxon>Bacteria</taxon>
        <taxon>Bacillati</taxon>
        <taxon>Chloroflexota</taxon>
        <taxon>Ktedonobacteria</taxon>
        <taxon>Ktedonobacterales</taxon>
        <taxon>Thermosporotrichaceae</taxon>
        <taxon>Thermosporothrix</taxon>
    </lineage>
</organism>
<evidence type="ECO:0000313" key="7">
    <source>
        <dbReference type="EMBL" id="PZW31953.1"/>
    </source>
</evidence>